<name>D5EK33_CORAD</name>
<organism evidence="1 2">
    <name type="scientific">Coraliomargarita akajimensis (strain DSM 45221 / IAM 15411 / JCM 23193 / KCTC 12865 / 04OKA010-24)</name>
    <dbReference type="NCBI Taxonomy" id="583355"/>
    <lineage>
        <taxon>Bacteria</taxon>
        <taxon>Pseudomonadati</taxon>
        <taxon>Verrucomicrobiota</taxon>
        <taxon>Opitutia</taxon>
        <taxon>Puniceicoccales</taxon>
        <taxon>Coraliomargaritaceae</taxon>
        <taxon>Coraliomargarita</taxon>
    </lineage>
</organism>
<dbReference type="Proteomes" id="UP000000925">
    <property type="component" value="Chromosome"/>
</dbReference>
<gene>
    <name evidence="1" type="ordered locus">Caka_1763</name>
</gene>
<accession>D5EK33</accession>
<proteinExistence type="predicted"/>
<dbReference type="AlphaFoldDB" id="D5EK33"/>
<evidence type="ECO:0000313" key="1">
    <source>
        <dbReference type="EMBL" id="ADE54782.1"/>
    </source>
</evidence>
<sequence length="58" mass="6256">MKTEPDTNKLKPEAATEPKQGFFSRVFTKLDNAMKEKADAKAQNNCCSGDSGKGGKCC</sequence>
<protein>
    <submittedName>
        <fullName evidence="1">Uncharacterized protein</fullName>
    </submittedName>
</protein>
<keyword evidence="2" id="KW-1185">Reference proteome</keyword>
<dbReference type="EMBL" id="CP001998">
    <property type="protein sequence ID" value="ADE54782.1"/>
    <property type="molecule type" value="Genomic_DNA"/>
</dbReference>
<dbReference type="HOGENOM" id="CLU_2971699_0_0_0"/>
<evidence type="ECO:0000313" key="2">
    <source>
        <dbReference type="Proteomes" id="UP000000925"/>
    </source>
</evidence>
<dbReference type="KEGG" id="caa:Caka_1763"/>
<reference evidence="1 2" key="1">
    <citation type="journal article" date="2010" name="Stand. Genomic Sci.">
        <title>Complete genome sequence of Coraliomargarita akajimensis type strain (04OKA010-24).</title>
        <authorList>
            <person name="Mavromatis K."/>
            <person name="Abt B."/>
            <person name="Brambilla E."/>
            <person name="Lapidus A."/>
            <person name="Copeland A."/>
            <person name="Deshpande S."/>
            <person name="Nolan M."/>
            <person name="Lucas S."/>
            <person name="Tice H."/>
            <person name="Cheng J.F."/>
            <person name="Han C."/>
            <person name="Detter J.C."/>
            <person name="Woyke T."/>
            <person name="Goodwin L."/>
            <person name="Pitluck S."/>
            <person name="Held B."/>
            <person name="Brettin T."/>
            <person name="Tapia R."/>
            <person name="Ivanova N."/>
            <person name="Mikhailova N."/>
            <person name="Pati A."/>
            <person name="Liolios K."/>
            <person name="Chen A."/>
            <person name="Palaniappan K."/>
            <person name="Land M."/>
            <person name="Hauser L."/>
            <person name="Chang Y.J."/>
            <person name="Jeffries C.D."/>
            <person name="Rohde M."/>
            <person name="Goker M."/>
            <person name="Bristow J."/>
            <person name="Eisen J.A."/>
            <person name="Markowitz V."/>
            <person name="Hugenholtz P."/>
            <person name="Klenk H.P."/>
            <person name="Kyrpides N.C."/>
        </authorList>
    </citation>
    <scope>NUCLEOTIDE SEQUENCE [LARGE SCALE GENOMIC DNA]</scope>
    <source>
        <strain evidence="2">DSM 45221 / IAM 15411 / JCM 23193 / KCTC 12865</strain>
    </source>
</reference>
<dbReference type="RefSeq" id="WP_013043504.1">
    <property type="nucleotide sequence ID" value="NC_014008.1"/>
</dbReference>
<dbReference type="STRING" id="583355.Caka_1763"/>